<sequence>MTNVPASTPRDLPGHLTQSSRQLATPQHTVVPAYSARPADCPSEAQYQYQRQSTARGPGNETLWAKISGIKAASGNPISHVSGSPAKKKRDRSVSALTPAQLQRKRAKDRMYQKKARQRIQDRINCLTEELRGFKELQSNDNEAIRDLRQRNQALQKEVKDQKRLRINDRQTICQICIRNRALEAESASLFAGFGTPWAEATIGTASHADTSDGKPGLWPIVVGPVQPYGGQLSGATV</sequence>
<feature type="region of interest" description="Disordered" evidence="2">
    <location>
        <begin position="74"/>
        <end position="107"/>
    </location>
</feature>
<evidence type="ECO:0000256" key="1">
    <source>
        <dbReference type="SAM" id="Coils"/>
    </source>
</evidence>
<dbReference type="CDD" id="cd14686">
    <property type="entry name" value="bZIP"/>
    <property type="match status" value="1"/>
</dbReference>
<feature type="region of interest" description="Disordered" evidence="2">
    <location>
        <begin position="1"/>
        <end position="27"/>
    </location>
</feature>
<comment type="caution">
    <text evidence="3">The sequence shown here is derived from an EMBL/GenBank/DDBJ whole genome shotgun (WGS) entry which is preliminary data.</text>
</comment>
<evidence type="ECO:0000313" key="4">
    <source>
        <dbReference type="Proteomes" id="UP000245956"/>
    </source>
</evidence>
<gene>
    <name evidence="3" type="ORF">PCL_00016</name>
</gene>
<name>A0A2U3DP99_PURLI</name>
<accession>A0A2U3DP99</accession>
<keyword evidence="1" id="KW-0175">Coiled coil</keyword>
<organism evidence="3 4">
    <name type="scientific">Purpureocillium lilacinum</name>
    <name type="common">Paecilomyces lilacinus</name>
    <dbReference type="NCBI Taxonomy" id="33203"/>
    <lineage>
        <taxon>Eukaryota</taxon>
        <taxon>Fungi</taxon>
        <taxon>Dikarya</taxon>
        <taxon>Ascomycota</taxon>
        <taxon>Pezizomycotina</taxon>
        <taxon>Sordariomycetes</taxon>
        <taxon>Hypocreomycetidae</taxon>
        <taxon>Hypocreales</taxon>
        <taxon>Ophiocordycipitaceae</taxon>
        <taxon>Purpureocillium</taxon>
    </lineage>
</organism>
<dbReference type="Proteomes" id="UP000245956">
    <property type="component" value="Unassembled WGS sequence"/>
</dbReference>
<feature type="coiled-coil region" evidence="1">
    <location>
        <begin position="117"/>
        <end position="165"/>
    </location>
</feature>
<protein>
    <recommendedName>
        <fullName evidence="5">BZIP domain-containing protein</fullName>
    </recommendedName>
</protein>
<reference evidence="3 4" key="1">
    <citation type="journal article" date="2016" name="Front. Microbiol.">
        <title>Genome and transcriptome sequences reveal the specific parasitism of the nematophagous Purpureocillium lilacinum 36-1.</title>
        <authorList>
            <person name="Xie J."/>
            <person name="Li S."/>
            <person name="Mo C."/>
            <person name="Xiao X."/>
            <person name="Peng D."/>
            <person name="Wang G."/>
            <person name="Xiao Y."/>
        </authorList>
    </citation>
    <scope>NUCLEOTIDE SEQUENCE [LARGE SCALE GENOMIC DNA]</scope>
    <source>
        <strain evidence="3 4">36-1</strain>
    </source>
</reference>
<feature type="compositionally biased region" description="Polar residues" evidence="2">
    <location>
        <begin position="16"/>
        <end position="27"/>
    </location>
</feature>
<evidence type="ECO:0000313" key="3">
    <source>
        <dbReference type="EMBL" id="PWI64069.1"/>
    </source>
</evidence>
<dbReference type="EMBL" id="LCWV01000102">
    <property type="protein sequence ID" value="PWI64069.1"/>
    <property type="molecule type" value="Genomic_DNA"/>
</dbReference>
<dbReference type="AlphaFoldDB" id="A0A2U3DP99"/>
<evidence type="ECO:0008006" key="5">
    <source>
        <dbReference type="Google" id="ProtNLM"/>
    </source>
</evidence>
<proteinExistence type="predicted"/>
<evidence type="ECO:0000256" key="2">
    <source>
        <dbReference type="SAM" id="MobiDB-lite"/>
    </source>
</evidence>